<name>A0A4Q5J1K9_9ACTN</name>
<proteinExistence type="predicted"/>
<evidence type="ECO:0000256" key="1">
    <source>
        <dbReference type="SAM" id="MobiDB-lite"/>
    </source>
</evidence>
<protein>
    <submittedName>
        <fullName evidence="2">Uncharacterized protein</fullName>
    </submittedName>
</protein>
<comment type="caution">
    <text evidence="2">The sequence shown here is derived from an EMBL/GenBank/DDBJ whole genome shotgun (WGS) entry which is preliminary data.</text>
</comment>
<dbReference type="OrthoDB" id="4952314at2"/>
<gene>
    <name evidence="2" type="ORF">ETU37_14415</name>
</gene>
<evidence type="ECO:0000313" key="2">
    <source>
        <dbReference type="EMBL" id="RYU11225.1"/>
    </source>
</evidence>
<dbReference type="Pfam" id="PF19664">
    <property type="entry name" value="DUF6167"/>
    <property type="match status" value="1"/>
</dbReference>
<dbReference type="Proteomes" id="UP000291189">
    <property type="component" value="Unassembled WGS sequence"/>
</dbReference>
<keyword evidence="3" id="KW-1185">Reference proteome</keyword>
<dbReference type="RefSeq" id="WP_129988043.1">
    <property type="nucleotide sequence ID" value="NZ_SDPU01000025.1"/>
</dbReference>
<accession>A0A4Q5J1K9</accession>
<sequence>MSRVLWFVAGAGAGVYGLTKARRAAEALTPEGLADRLAGLSVGLHLFREEVRAGMDEKETELRDRLAVALHGNTSTAGREIEAPGLDSTDQPMREGND</sequence>
<feature type="region of interest" description="Disordered" evidence="1">
    <location>
        <begin position="73"/>
        <end position="98"/>
    </location>
</feature>
<organism evidence="2 3">
    <name type="scientific">Nocardioides iriomotensis</name>
    <dbReference type="NCBI Taxonomy" id="715784"/>
    <lineage>
        <taxon>Bacteria</taxon>
        <taxon>Bacillati</taxon>
        <taxon>Actinomycetota</taxon>
        <taxon>Actinomycetes</taxon>
        <taxon>Propionibacteriales</taxon>
        <taxon>Nocardioidaceae</taxon>
        <taxon>Nocardioides</taxon>
    </lineage>
</organism>
<evidence type="ECO:0000313" key="3">
    <source>
        <dbReference type="Proteomes" id="UP000291189"/>
    </source>
</evidence>
<dbReference type="AlphaFoldDB" id="A0A4Q5J1K9"/>
<dbReference type="EMBL" id="SDPU01000025">
    <property type="protein sequence ID" value="RYU11225.1"/>
    <property type="molecule type" value="Genomic_DNA"/>
</dbReference>
<reference evidence="2 3" key="1">
    <citation type="submission" date="2019-01" db="EMBL/GenBank/DDBJ databases">
        <title>Nocardioides guangzhouensis sp. nov., an actinobacterium isolated from soil.</title>
        <authorList>
            <person name="Fu Y."/>
            <person name="Cai Y."/>
            <person name="Lin Z."/>
            <person name="Chen P."/>
        </authorList>
    </citation>
    <scope>NUCLEOTIDE SEQUENCE [LARGE SCALE GENOMIC DNA]</scope>
    <source>
        <strain evidence="2 3">NBRC 105384</strain>
    </source>
</reference>
<dbReference type="InterPro" id="IPR046165">
    <property type="entry name" value="DUF6167"/>
</dbReference>